<dbReference type="Proteomes" id="UP000236379">
    <property type="component" value="Unassembled WGS sequence"/>
</dbReference>
<feature type="transmembrane region" description="Helical" evidence="1">
    <location>
        <begin position="27"/>
        <end position="49"/>
    </location>
</feature>
<accession>A0A2K3UZW6</accession>
<evidence type="ECO:0000313" key="3">
    <source>
        <dbReference type="Proteomes" id="UP000236379"/>
    </source>
</evidence>
<evidence type="ECO:0000256" key="1">
    <source>
        <dbReference type="SAM" id="Phobius"/>
    </source>
</evidence>
<sequence length="156" mass="15601">MTLIGWALGLLLGLTLGRVQVQLQGRWAGVAAGLGGLALAAMLGAVLLADSFSRGFVLVYLALGAVLSLLAAVPRLLGGRRPARPEALWVSLGLGAALTASVLLSGLGADALLGALVPPTAKAQVSSGLIPGLLLGTVLGLGWGWVRVRRSSAAPP</sequence>
<feature type="transmembrane region" description="Helical" evidence="1">
    <location>
        <begin position="89"/>
        <end position="116"/>
    </location>
</feature>
<keyword evidence="1" id="KW-0472">Membrane</keyword>
<dbReference type="EMBL" id="PPPD01000001">
    <property type="protein sequence ID" value="PNY82071.1"/>
    <property type="molecule type" value="Genomic_DNA"/>
</dbReference>
<dbReference type="RefSeq" id="WP_103312509.1">
    <property type="nucleotide sequence ID" value="NZ_PPPD01000001.1"/>
</dbReference>
<keyword evidence="1" id="KW-0812">Transmembrane</keyword>
<feature type="transmembrane region" description="Helical" evidence="1">
    <location>
        <begin position="56"/>
        <end position="77"/>
    </location>
</feature>
<keyword evidence="1" id="KW-1133">Transmembrane helix</keyword>
<feature type="transmembrane region" description="Helical" evidence="1">
    <location>
        <begin position="128"/>
        <end position="146"/>
    </location>
</feature>
<organism evidence="2 3">
    <name type="scientific">Deinococcus koreensis</name>
    <dbReference type="NCBI Taxonomy" id="2054903"/>
    <lineage>
        <taxon>Bacteria</taxon>
        <taxon>Thermotogati</taxon>
        <taxon>Deinococcota</taxon>
        <taxon>Deinococci</taxon>
        <taxon>Deinococcales</taxon>
        <taxon>Deinococcaceae</taxon>
        <taxon>Deinococcus</taxon>
    </lineage>
</organism>
<protein>
    <submittedName>
        <fullName evidence="2">Uncharacterized protein</fullName>
    </submittedName>
</protein>
<dbReference type="AlphaFoldDB" id="A0A2K3UZW6"/>
<comment type="caution">
    <text evidence="2">The sequence shown here is derived from an EMBL/GenBank/DDBJ whole genome shotgun (WGS) entry which is preliminary data.</text>
</comment>
<keyword evidence="3" id="KW-1185">Reference proteome</keyword>
<evidence type="ECO:0000313" key="2">
    <source>
        <dbReference type="EMBL" id="PNY82071.1"/>
    </source>
</evidence>
<name>A0A2K3UZW6_9DEIO</name>
<proteinExistence type="predicted"/>
<reference evidence="2 3" key="1">
    <citation type="submission" date="2018-01" db="EMBL/GenBank/DDBJ databases">
        <title>Deinococcus koreensis sp. nov., a radiation-resistant bacterium isolated from river water.</title>
        <authorList>
            <person name="Choi A."/>
        </authorList>
    </citation>
    <scope>NUCLEOTIDE SEQUENCE [LARGE SCALE GENOMIC DNA]</scope>
    <source>
        <strain evidence="2 3">SJW1-2</strain>
    </source>
</reference>
<gene>
    <name evidence="2" type="ORF">CVO96_12465</name>
</gene>